<dbReference type="InterPro" id="IPR024991">
    <property type="entry name" value="RING-H2_APC11"/>
</dbReference>
<dbReference type="PROSITE" id="PS50089">
    <property type="entry name" value="ZF_RING_2"/>
    <property type="match status" value="1"/>
</dbReference>
<evidence type="ECO:0000256" key="4">
    <source>
        <dbReference type="ARBA" id="ARBA00022771"/>
    </source>
</evidence>
<keyword evidence="7" id="KW-0862">Zinc</keyword>
<dbReference type="Pfam" id="PF12861">
    <property type="entry name" value="zf-ANAPC11"/>
    <property type="match status" value="1"/>
</dbReference>
<dbReference type="RefSeq" id="XP_025381230.1">
    <property type="nucleotide sequence ID" value="XM_025518693.1"/>
</dbReference>
<feature type="domain" description="RING-type" evidence="10">
    <location>
        <begin position="36"/>
        <end position="81"/>
    </location>
</feature>
<keyword evidence="3" id="KW-0479">Metal-binding</keyword>
<keyword evidence="2" id="KW-0132">Cell division</keyword>
<dbReference type="GO" id="GO:0097602">
    <property type="term" value="F:cullin family protein binding"/>
    <property type="evidence" value="ECO:0007669"/>
    <property type="project" value="InterPro"/>
</dbReference>
<keyword evidence="4 9" id="KW-0863">Zinc-finger</keyword>
<dbReference type="GO" id="GO:0005680">
    <property type="term" value="C:anaphase-promoting complex"/>
    <property type="evidence" value="ECO:0007669"/>
    <property type="project" value="InterPro"/>
</dbReference>
<dbReference type="AlphaFoldDB" id="A0A316YY34"/>
<dbReference type="STRING" id="215250.A0A316YY34"/>
<dbReference type="GO" id="GO:0061630">
    <property type="term" value="F:ubiquitin protein ligase activity"/>
    <property type="evidence" value="ECO:0007669"/>
    <property type="project" value="InterPro"/>
</dbReference>
<dbReference type="EMBL" id="KZ819634">
    <property type="protein sequence ID" value="PWN94032.1"/>
    <property type="molecule type" value="Genomic_DNA"/>
</dbReference>
<accession>A0A316YY34</accession>
<evidence type="ECO:0000256" key="7">
    <source>
        <dbReference type="ARBA" id="ARBA00022833"/>
    </source>
</evidence>
<dbReference type="GO" id="GO:0008270">
    <property type="term" value="F:zinc ion binding"/>
    <property type="evidence" value="ECO:0007669"/>
    <property type="project" value="UniProtKB-KW"/>
</dbReference>
<dbReference type="OrthoDB" id="1681166at2759"/>
<organism evidence="11 12">
    <name type="scientific">Acaromyces ingoldii</name>
    <dbReference type="NCBI Taxonomy" id="215250"/>
    <lineage>
        <taxon>Eukaryota</taxon>
        <taxon>Fungi</taxon>
        <taxon>Dikarya</taxon>
        <taxon>Basidiomycota</taxon>
        <taxon>Ustilaginomycotina</taxon>
        <taxon>Exobasidiomycetes</taxon>
        <taxon>Exobasidiales</taxon>
        <taxon>Cryptobasidiaceae</taxon>
        <taxon>Acaromyces</taxon>
    </lineage>
</organism>
<evidence type="ECO:0000313" key="11">
    <source>
        <dbReference type="EMBL" id="PWN94032.1"/>
    </source>
</evidence>
<proteinExistence type="predicted"/>
<dbReference type="GO" id="GO:0031145">
    <property type="term" value="P:anaphase-promoting complex-dependent catabolic process"/>
    <property type="evidence" value="ECO:0007669"/>
    <property type="project" value="InterPro"/>
</dbReference>
<keyword evidence="5" id="KW-0498">Mitosis</keyword>
<evidence type="ECO:0000259" key="10">
    <source>
        <dbReference type="PROSITE" id="PS50089"/>
    </source>
</evidence>
<evidence type="ECO:0000256" key="8">
    <source>
        <dbReference type="ARBA" id="ARBA00023306"/>
    </source>
</evidence>
<name>A0A316YY34_9BASI</name>
<dbReference type="InterPro" id="IPR051031">
    <property type="entry name" value="RING-box_E3_Ubiquitin_Ligase"/>
</dbReference>
<dbReference type="PANTHER" id="PTHR11210">
    <property type="entry name" value="RING BOX"/>
    <property type="match status" value="1"/>
</dbReference>
<gene>
    <name evidence="11" type="ORF">FA10DRAFT_226496</name>
</gene>
<dbReference type="CDD" id="cd16456">
    <property type="entry name" value="RING-H2_APC11"/>
    <property type="match status" value="1"/>
</dbReference>
<keyword evidence="6" id="KW-0833">Ubl conjugation pathway</keyword>
<evidence type="ECO:0000256" key="6">
    <source>
        <dbReference type="ARBA" id="ARBA00022786"/>
    </source>
</evidence>
<dbReference type="InterPro" id="IPR013083">
    <property type="entry name" value="Znf_RING/FYVE/PHD"/>
</dbReference>
<dbReference type="InParanoid" id="A0A316YY34"/>
<keyword evidence="12" id="KW-1185">Reference proteome</keyword>
<evidence type="ECO:0000256" key="1">
    <source>
        <dbReference type="ARBA" id="ARBA00013928"/>
    </source>
</evidence>
<keyword evidence="8" id="KW-0131">Cell cycle</keyword>
<reference evidence="11 12" key="1">
    <citation type="journal article" date="2018" name="Mol. Biol. Evol.">
        <title>Broad Genomic Sampling Reveals a Smut Pathogenic Ancestry of the Fungal Clade Ustilaginomycotina.</title>
        <authorList>
            <person name="Kijpornyongpan T."/>
            <person name="Mondo S.J."/>
            <person name="Barry K."/>
            <person name="Sandor L."/>
            <person name="Lee J."/>
            <person name="Lipzen A."/>
            <person name="Pangilinan J."/>
            <person name="LaButti K."/>
            <person name="Hainaut M."/>
            <person name="Henrissat B."/>
            <person name="Grigoriev I.V."/>
            <person name="Spatafora J.W."/>
            <person name="Aime M.C."/>
        </authorList>
    </citation>
    <scope>NUCLEOTIDE SEQUENCE [LARGE SCALE GENOMIC DNA]</scope>
    <source>
        <strain evidence="11 12">MCA 4198</strain>
    </source>
</reference>
<evidence type="ECO:0000256" key="5">
    <source>
        <dbReference type="ARBA" id="ARBA00022776"/>
    </source>
</evidence>
<evidence type="ECO:0000313" key="12">
    <source>
        <dbReference type="Proteomes" id="UP000245768"/>
    </source>
</evidence>
<evidence type="ECO:0000256" key="3">
    <source>
        <dbReference type="ARBA" id="ARBA00022723"/>
    </source>
</evidence>
<dbReference type="Gene3D" id="3.30.40.10">
    <property type="entry name" value="Zinc/RING finger domain, C3HC4 (zinc finger)"/>
    <property type="match status" value="1"/>
</dbReference>
<dbReference type="GeneID" id="37040609"/>
<protein>
    <recommendedName>
        <fullName evidence="1">Anaphase-promoting complex subunit 11</fullName>
    </recommendedName>
</protein>
<evidence type="ECO:0000256" key="9">
    <source>
        <dbReference type="PROSITE-ProRule" id="PRU00175"/>
    </source>
</evidence>
<dbReference type="SUPFAM" id="SSF57850">
    <property type="entry name" value="RING/U-box"/>
    <property type="match status" value="1"/>
</dbReference>
<dbReference type="InterPro" id="IPR001841">
    <property type="entry name" value="Znf_RING"/>
</dbReference>
<dbReference type="Proteomes" id="UP000245768">
    <property type="component" value="Unassembled WGS sequence"/>
</dbReference>
<sequence>MKIKVKHWTGVAYWVWDLKDPDDICGICQSGFDGCCANCREGGDQCPLLFGKCSHIFHMHCIIRWVDSQNQQNEPKCPMCKRDWRECASRQNGSTGTRMEADSCAVCPQRSCLQARMARKSQRQRQRQRARQIPAARTASWQTAASAARASPLEPLCYTGVEEMGASVSIVSCNCNTCLLQ</sequence>
<evidence type="ECO:0000256" key="2">
    <source>
        <dbReference type="ARBA" id="ARBA00022618"/>
    </source>
</evidence>
<dbReference type="GO" id="GO:0051301">
    <property type="term" value="P:cell division"/>
    <property type="evidence" value="ECO:0007669"/>
    <property type="project" value="UniProtKB-KW"/>
</dbReference>